<feature type="compositionally biased region" description="Pro residues" evidence="1">
    <location>
        <begin position="186"/>
        <end position="199"/>
    </location>
</feature>
<dbReference type="AlphaFoldDB" id="A0A4Y7TKE1"/>
<proteinExistence type="predicted"/>
<evidence type="ECO:0000313" key="3">
    <source>
        <dbReference type="EMBL" id="TEB34444.1"/>
    </source>
</evidence>
<dbReference type="Proteomes" id="UP000298030">
    <property type="component" value="Unassembled WGS sequence"/>
</dbReference>
<feature type="region of interest" description="Disordered" evidence="1">
    <location>
        <begin position="126"/>
        <end position="237"/>
    </location>
</feature>
<gene>
    <name evidence="3" type="ORF">FA13DRAFT_1481691</name>
</gene>
<reference evidence="3 4" key="1">
    <citation type="journal article" date="2019" name="Nat. Ecol. Evol.">
        <title>Megaphylogeny resolves global patterns of mushroom evolution.</title>
        <authorList>
            <person name="Varga T."/>
            <person name="Krizsan K."/>
            <person name="Foldi C."/>
            <person name="Dima B."/>
            <person name="Sanchez-Garcia M."/>
            <person name="Sanchez-Ramirez S."/>
            <person name="Szollosi G.J."/>
            <person name="Szarkandi J.G."/>
            <person name="Papp V."/>
            <person name="Albert L."/>
            <person name="Andreopoulos W."/>
            <person name="Angelini C."/>
            <person name="Antonin V."/>
            <person name="Barry K.W."/>
            <person name="Bougher N.L."/>
            <person name="Buchanan P."/>
            <person name="Buyck B."/>
            <person name="Bense V."/>
            <person name="Catcheside P."/>
            <person name="Chovatia M."/>
            <person name="Cooper J."/>
            <person name="Damon W."/>
            <person name="Desjardin D."/>
            <person name="Finy P."/>
            <person name="Geml J."/>
            <person name="Haridas S."/>
            <person name="Hughes K."/>
            <person name="Justo A."/>
            <person name="Karasinski D."/>
            <person name="Kautmanova I."/>
            <person name="Kiss B."/>
            <person name="Kocsube S."/>
            <person name="Kotiranta H."/>
            <person name="LaButti K.M."/>
            <person name="Lechner B.E."/>
            <person name="Liimatainen K."/>
            <person name="Lipzen A."/>
            <person name="Lukacs Z."/>
            <person name="Mihaltcheva S."/>
            <person name="Morgado L.N."/>
            <person name="Niskanen T."/>
            <person name="Noordeloos M.E."/>
            <person name="Ohm R.A."/>
            <person name="Ortiz-Santana B."/>
            <person name="Ovrebo C."/>
            <person name="Racz N."/>
            <person name="Riley R."/>
            <person name="Savchenko A."/>
            <person name="Shiryaev A."/>
            <person name="Soop K."/>
            <person name="Spirin V."/>
            <person name="Szebenyi C."/>
            <person name="Tomsovsky M."/>
            <person name="Tulloss R.E."/>
            <person name="Uehling J."/>
            <person name="Grigoriev I.V."/>
            <person name="Vagvolgyi C."/>
            <person name="Papp T."/>
            <person name="Martin F.M."/>
            <person name="Miettinen O."/>
            <person name="Hibbett D.S."/>
            <person name="Nagy L.G."/>
        </authorList>
    </citation>
    <scope>NUCLEOTIDE SEQUENCE [LARGE SCALE GENOMIC DNA]</scope>
    <source>
        <strain evidence="3 4">FP101781</strain>
    </source>
</reference>
<feature type="region of interest" description="Disordered" evidence="1">
    <location>
        <begin position="302"/>
        <end position="375"/>
    </location>
</feature>
<evidence type="ECO:0000259" key="2">
    <source>
        <dbReference type="Pfam" id="PF11265"/>
    </source>
</evidence>
<dbReference type="Pfam" id="PF11265">
    <property type="entry name" value="Med25_VWA"/>
    <property type="match status" value="1"/>
</dbReference>
<feature type="compositionally biased region" description="Polar residues" evidence="1">
    <location>
        <begin position="365"/>
        <end position="375"/>
    </location>
</feature>
<organism evidence="3 4">
    <name type="scientific">Coprinellus micaceus</name>
    <name type="common">Glistening ink-cap mushroom</name>
    <name type="synonym">Coprinus micaceus</name>
    <dbReference type="NCBI Taxonomy" id="71717"/>
    <lineage>
        <taxon>Eukaryota</taxon>
        <taxon>Fungi</taxon>
        <taxon>Dikarya</taxon>
        <taxon>Basidiomycota</taxon>
        <taxon>Agaricomycotina</taxon>
        <taxon>Agaricomycetes</taxon>
        <taxon>Agaricomycetidae</taxon>
        <taxon>Agaricales</taxon>
        <taxon>Agaricineae</taxon>
        <taxon>Psathyrellaceae</taxon>
        <taxon>Coprinellus</taxon>
    </lineage>
</organism>
<evidence type="ECO:0000256" key="1">
    <source>
        <dbReference type="SAM" id="MobiDB-lite"/>
    </source>
</evidence>
<feature type="compositionally biased region" description="Low complexity" evidence="1">
    <location>
        <begin position="200"/>
        <end position="223"/>
    </location>
</feature>
<dbReference type="EMBL" id="QPFP01000009">
    <property type="protein sequence ID" value="TEB34444.1"/>
    <property type="molecule type" value="Genomic_DNA"/>
</dbReference>
<feature type="region of interest" description="Disordered" evidence="1">
    <location>
        <begin position="398"/>
        <end position="425"/>
    </location>
</feature>
<dbReference type="STRING" id="71717.A0A4Y7TKE1"/>
<keyword evidence="4" id="KW-1185">Reference proteome</keyword>
<feature type="domain" description="Mediator of RNA polymerase II transcription subunit 25 von Willebrand factor type A" evidence="2">
    <location>
        <begin position="12"/>
        <end position="103"/>
    </location>
</feature>
<dbReference type="OrthoDB" id="7690434at2759"/>
<feature type="compositionally biased region" description="Polar residues" evidence="1">
    <location>
        <begin position="131"/>
        <end position="141"/>
    </location>
</feature>
<feature type="compositionally biased region" description="Low complexity" evidence="1">
    <location>
        <begin position="398"/>
        <end position="407"/>
    </location>
</feature>
<dbReference type="InterPro" id="IPR021419">
    <property type="entry name" value="Mediator_Med25_VWA"/>
</dbReference>
<feature type="compositionally biased region" description="Low complexity" evidence="1">
    <location>
        <begin position="347"/>
        <end position="364"/>
    </location>
</feature>
<dbReference type="PRINTS" id="PR01217">
    <property type="entry name" value="PRICHEXTENSN"/>
</dbReference>
<evidence type="ECO:0000313" key="4">
    <source>
        <dbReference type="Proteomes" id="UP000298030"/>
    </source>
</evidence>
<accession>A0A4Y7TKE1</accession>
<feature type="compositionally biased region" description="Basic and acidic residues" evidence="1">
    <location>
        <begin position="146"/>
        <end position="161"/>
    </location>
</feature>
<sequence length="755" mass="81108">MNPPGPSGMSALEGLVAAIELFQDLELTSQAKLSKYIVHLAHSPPDVAINPLWNKIPELDDVTWETLSEEFAKRNINYNLVSSTNTPEALARLYTKASAGKTVAPWFNVPEHLSVSLAGIPNAPIPAPAISTPQSQPQPKSTVPKRPSEAEQRQDPKRPRISDSPSQPASKPAITKAAHPSAAVSTPPPSTPTPTPAPASLPTSTPTQAPGVAASASTSAPTSTPAPGPPSGLPPASIPQVQELFLKGRMLQDSVKALQTEAVAAKNMGDANKFQQAHHQIALKNKEIHQLKMVLAGLMRHVTQGAGGPGHGAPQVARGPQNPPGPHNQGQPLAGTGFKPNTPETRSTTGPSSGPQFGSPSMSSAASVTMNQASSSMNPMVSAQLMVQAQQAQARAAQGQGASSAGAQGAGASGSSTPFGMASAAPPINATELDRQYNEVLKQDWNRKLNQQGDASNRPIPGPAPPPPFPIPVGLVNALASATQPEAVHPFEMTRKYMDLRPLASTQHGKMQIAIKLHQMMKEFNTELANKSMKDRGSNPNFPDSNQGLKAIWKGTLRWAANFGQGKKEVSMKVKAMHHDPGVCHANTWAQSMLLVPAPRPAEMVSVFTAWLNKHPQAAICLMEPDSDTPEQEHEYKRLCMQLELALVRPEGYYAYAQWHNPGNHDQTPNAVFFTIGQRLLGAFHPLFGFPELPHEVKPTPVMVWDYMRTHWRPEIVQLFNAFGTEVKTEMRQEAIEVLAAKIVSVNLFRFKSFC</sequence>
<comment type="caution">
    <text evidence="3">The sequence shown here is derived from an EMBL/GenBank/DDBJ whole genome shotgun (WGS) entry which is preliminary data.</text>
</comment>
<protein>
    <recommendedName>
        <fullName evidence="2">Mediator of RNA polymerase II transcription subunit 25 von Willebrand factor type A domain-containing protein</fullName>
    </recommendedName>
</protein>
<name>A0A4Y7TKE1_COPMI</name>
<feature type="compositionally biased region" description="Pro residues" evidence="1">
    <location>
        <begin position="224"/>
        <end position="237"/>
    </location>
</feature>